<dbReference type="OrthoDB" id="196393at2759"/>
<reference evidence="3" key="1">
    <citation type="submission" date="2018-04" db="EMBL/GenBank/DDBJ databases">
        <title>Transcriptome assembly of Sipha flava.</title>
        <authorList>
            <person name="Scully E.D."/>
            <person name="Geib S.M."/>
            <person name="Palmer N.A."/>
            <person name="Koch K."/>
            <person name="Bradshaw J."/>
            <person name="Heng-Moss T."/>
            <person name="Sarath G."/>
        </authorList>
    </citation>
    <scope>NUCLEOTIDE SEQUENCE</scope>
</reference>
<evidence type="ECO:0000313" key="3">
    <source>
        <dbReference type="EMBL" id="MBY85462.1"/>
    </source>
</evidence>
<dbReference type="FunFam" id="2.60.40.10:FF:000437">
    <property type="entry name" value="Beat-IIIc, isoform A"/>
    <property type="match status" value="1"/>
</dbReference>
<proteinExistence type="predicted"/>
<dbReference type="EMBL" id="GGMS01016259">
    <property type="protein sequence ID" value="MBY85462.1"/>
    <property type="molecule type" value="Transcribed_RNA"/>
</dbReference>
<dbReference type="InterPro" id="IPR013783">
    <property type="entry name" value="Ig-like_fold"/>
</dbReference>
<organism evidence="3">
    <name type="scientific">Sipha flava</name>
    <name type="common">yellow sugarcane aphid</name>
    <dbReference type="NCBI Taxonomy" id="143950"/>
    <lineage>
        <taxon>Eukaryota</taxon>
        <taxon>Metazoa</taxon>
        <taxon>Ecdysozoa</taxon>
        <taxon>Arthropoda</taxon>
        <taxon>Hexapoda</taxon>
        <taxon>Insecta</taxon>
        <taxon>Pterygota</taxon>
        <taxon>Neoptera</taxon>
        <taxon>Paraneoptera</taxon>
        <taxon>Hemiptera</taxon>
        <taxon>Sternorrhyncha</taxon>
        <taxon>Aphidomorpha</taxon>
        <taxon>Aphidoidea</taxon>
        <taxon>Aphididae</taxon>
        <taxon>Sipha</taxon>
    </lineage>
</organism>
<evidence type="ECO:0000259" key="2">
    <source>
        <dbReference type="PROSITE" id="PS50835"/>
    </source>
</evidence>
<gene>
    <name evidence="3" type="ORF">g.83225</name>
</gene>
<dbReference type="PANTHER" id="PTHR21261:SF6">
    <property type="entry name" value="BEATEN PATH IIA-RELATED"/>
    <property type="match status" value="1"/>
</dbReference>
<accession>A0A2S2R7X3</accession>
<sequence>MAMFRSSSSLHAVFVYLLLVHIVRSLHNVSIHFIPPAVERGQNVMLYCNYDLDGAPMLSVKWYRGSHEFYRYSPGMIPTTQTFPFHGLNVDLSVSNATQVFLRDVGFNLSGNLSCEVTTDGPSFKIASASKRIIVVELPKSKPVIVTDKDKYDPGDTLVANCTSPASRPAAGLTFFLNNMPIGSPETLKYSTSNFLKLSMLTVTLKLNQSHFKDGRKLLLQCTALINTLYKQSSELRLPIKSTEPVPEKVTSPSSGCRLTCSNKYLTMITTLVLLCNVFR</sequence>
<dbReference type="Gene3D" id="2.60.40.10">
    <property type="entry name" value="Immunoglobulins"/>
    <property type="match status" value="2"/>
</dbReference>
<feature type="domain" description="Ig-like" evidence="2">
    <location>
        <begin position="38"/>
        <end position="134"/>
    </location>
</feature>
<dbReference type="InterPro" id="IPR036179">
    <property type="entry name" value="Ig-like_dom_sf"/>
</dbReference>
<dbReference type="PROSITE" id="PS50835">
    <property type="entry name" value="IG_LIKE"/>
    <property type="match status" value="1"/>
</dbReference>
<dbReference type="AlphaFoldDB" id="A0A2S2R7X3"/>
<feature type="chain" id="PRO_5015442145" description="Ig-like domain-containing protein" evidence="1">
    <location>
        <begin position="26"/>
        <end position="280"/>
    </location>
</feature>
<name>A0A2S2R7X3_9HEMI</name>
<keyword evidence="1" id="KW-0732">Signal</keyword>
<protein>
    <recommendedName>
        <fullName evidence="2">Ig-like domain-containing protein</fullName>
    </recommendedName>
</protein>
<dbReference type="InterPro" id="IPR007110">
    <property type="entry name" value="Ig-like_dom"/>
</dbReference>
<evidence type="ECO:0000256" key="1">
    <source>
        <dbReference type="SAM" id="SignalP"/>
    </source>
</evidence>
<dbReference type="PANTHER" id="PTHR21261">
    <property type="entry name" value="BEAT PROTEIN"/>
    <property type="match status" value="1"/>
</dbReference>
<feature type="signal peptide" evidence="1">
    <location>
        <begin position="1"/>
        <end position="25"/>
    </location>
</feature>
<dbReference type="SUPFAM" id="SSF48726">
    <property type="entry name" value="Immunoglobulin"/>
    <property type="match status" value="1"/>
</dbReference>